<gene>
    <name evidence="5" type="ORF">MUK42_24070</name>
</gene>
<keyword evidence="6" id="KW-1185">Reference proteome</keyword>
<feature type="region of interest" description="Disordered" evidence="4">
    <location>
        <begin position="826"/>
        <end position="883"/>
    </location>
</feature>
<feature type="compositionally biased region" description="Basic and acidic residues" evidence="4">
    <location>
        <begin position="138"/>
        <end position="426"/>
    </location>
</feature>
<protein>
    <submittedName>
        <fullName evidence="5">SART-1 family</fullName>
    </submittedName>
</protein>
<dbReference type="AlphaFoldDB" id="A0A9E7GM32"/>
<dbReference type="Pfam" id="PF03343">
    <property type="entry name" value="SART-1"/>
    <property type="match status" value="2"/>
</dbReference>
<keyword evidence="3" id="KW-0539">Nucleus</keyword>
<dbReference type="InterPro" id="IPR005011">
    <property type="entry name" value="SNU66/SART1"/>
</dbReference>
<feature type="compositionally biased region" description="Acidic residues" evidence="4">
    <location>
        <begin position="105"/>
        <end position="115"/>
    </location>
</feature>
<dbReference type="EMBL" id="CP097508">
    <property type="protein sequence ID" value="URE13653.1"/>
    <property type="molecule type" value="Genomic_DNA"/>
</dbReference>
<dbReference type="GO" id="GO:0046540">
    <property type="term" value="C:U4/U6 x U5 tri-snRNP complex"/>
    <property type="evidence" value="ECO:0007669"/>
    <property type="project" value="TreeGrafter"/>
</dbReference>
<feature type="compositionally biased region" description="Basic and acidic residues" evidence="4">
    <location>
        <begin position="697"/>
        <end position="718"/>
    </location>
</feature>
<evidence type="ECO:0000256" key="2">
    <source>
        <dbReference type="ARBA" id="ARBA00006076"/>
    </source>
</evidence>
<evidence type="ECO:0000256" key="4">
    <source>
        <dbReference type="SAM" id="MobiDB-lite"/>
    </source>
</evidence>
<comment type="similarity">
    <text evidence="2">Belongs to the SNU66/SART1 family.</text>
</comment>
<feature type="region of interest" description="Disordered" evidence="4">
    <location>
        <begin position="96"/>
        <end position="483"/>
    </location>
</feature>
<organism evidence="5 6">
    <name type="scientific">Musa troglodytarum</name>
    <name type="common">fe'i banana</name>
    <dbReference type="NCBI Taxonomy" id="320322"/>
    <lineage>
        <taxon>Eukaryota</taxon>
        <taxon>Viridiplantae</taxon>
        <taxon>Streptophyta</taxon>
        <taxon>Embryophyta</taxon>
        <taxon>Tracheophyta</taxon>
        <taxon>Spermatophyta</taxon>
        <taxon>Magnoliopsida</taxon>
        <taxon>Liliopsida</taxon>
        <taxon>Zingiberales</taxon>
        <taxon>Musaceae</taxon>
        <taxon>Musa</taxon>
    </lineage>
</organism>
<feature type="region of interest" description="Disordered" evidence="4">
    <location>
        <begin position="1060"/>
        <end position="1079"/>
    </location>
</feature>
<proteinExistence type="inferred from homology"/>
<feature type="compositionally biased region" description="Basic and acidic residues" evidence="4">
    <location>
        <begin position="117"/>
        <end position="128"/>
    </location>
</feature>
<comment type="subcellular location">
    <subcellularLocation>
        <location evidence="1">Nucleus</location>
    </subcellularLocation>
</comment>
<dbReference type="PANTHER" id="PTHR14152:SF5">
    <property type="entry name" value="U4_U6.U5 TRI-SNRNP-ASSOCIATED PROTEIN 1"/>
    <property type="match status" value="1"/>
</dbReference>
<name>A0A9E7GM32_9LILI</name>
<evidence type="ECO:0000313" key="6">
    <source>
        <dbReference type="Proteomes" id="UP001055439"/>
    </source>
</evidence>
<feature type="compositionally biased region" description="Basic and acidic residues" evidence="4">
    <location>
        <begin position="581"/>
        <end position="590"/>
    </location>
</feature>
<evidence type="ECO:0000313" key="5">
    <source>
        <dbReference type="EMBL" id="URE13653.1"/>
    </source>
</evidence>
<feature type="compositionally biased region" description="Basic and acidic residues" evidence="4">
    <location>
        <begin position="444"/>
        <end position="462"/>
    </location>
</feature>
<feature type="region of interest" description="Disordered" evidence="4">
    <location>
        <begin position="581"/>
        <end position="601"/>
    </location>
</feature>
<dbReference type="GO" id="GO:0000481">
    <property type="term" value="P:maturation of 5S rRNA"/>
    <property type="evidence" value="ECO:0007669"/>
    <property type="project" value="TreeGrafter"/>
</dbReference>
<evidence type="ECO:0000256" key="3">
    <source>
        <dbReference type="ARBA" id="ARBA00023242"/>
    </source>
</evidence>
<reference evidence="5" key="1">
    <citation type="submission" date="2022-05" db="EMBL/GenBank/DDBJ databases">
        <title>The Musa troglodytarum L. genome provides insights into the mechanism of non-climacteric behaviour and enrichment of carotenoids.</title>
        <authorList>
            <person name="Wang J."/>
        </authorList>
    </citation>
    <scope>NUCLEOTIDE SEQUENCE</scope>
    <source>
        <tissue evidence="5">Leaf</tissue>
    </source>
</reference>
<dbReference type="OrthoDB" id="5583at2759"/>
<sequence>MIGALTVRVRRIWTAGFRSFGLCKTGAAGFSVGRIRIGFGYFRLRSVNLVSTGMRIRLLLLYLGFDRSPSLPVASVGIKCLRMDLEVGEIGVERDEDARATSRDDADELGDDMATDDVAKEKSRESGKHKSKDRSKGRREDKDHGSRGRERSKDKENEEYAERDFDRYDLKDNRNRSESSKDRRKDEGLEHGKDREHVKDRDRDKERSRDRLRQEEHDRDKYRDKDRGREHDRVRERSNDQEYDRSSDHGISRVKERGKDSEIEKDRDLARKHDRGKERDRDRSKIRERDHEKDVQRESERERRKEKDHEKGTDKNREREKDRDRVKDREREREKTKDREKEKEKEKDRERDKEREKAKENFRQKEIDRSFEADRDRSRTRDKEKGPAGAQESEKDERTQSDFGDDRLDSREEEARDDSDSHEKSTSKNQQSEKPTDPLLASELQERLARTKEERMKKKSDGASEISSWVNKSRRLDERKNAEKEALRLSKAFEEQDNMLADSDDETVGHTQKDLAGVKILHGLDKVIEGGAVVLTLKDQDILKDGDINEEIDMLENVEIGEQKQRDEAYKAAKKRTGLYDDKFNDETGSRKSILPQYDDPVEDEGVALDESGHFTGEAEKKLEELRRRIEGSFAPKSYEDLTSSAKNSSDYYTAEEMLRFKKPKKKKSLRKKEKLDLDAMEAEARSAGLGASDLGSRNDMRRQTEREEKEKIEAERRSKAYQAAYEKAEEASKVMLQEQTLTFKSFEDDDIVFGEDYEDLQTSLEQARKLALRKHDEAAATGPQAVALLATSIKEQENSQSQSTGELQEEKVVITEVEEFVLGLQLNEGGAQKPESEDVFMDEDDSPKPLESEIKADVTGWTEVEETSKSEGPISEKKDDVSPDEIIHEVAVGKGLSGALKLLKERGALKETVDWGGRTMDKKKSKLVGLYDDGGTKEIRIERTDEFGRIMTPKEAFRMLSHKFHGKGPGKMKQEKRMKQYQEDLKTKQMKASDTPLLAVEKMREAQAQLKTPYLVLSGHVKPGQTSDPRSGFATVEKDHLGSLTPMLGDKKVEHFLGIKRKPEAGSMGPPLPKKPKS</sequence>
<evidence type="ECO:0000256" key="1">
    <source>
        <dbReference type="ARBA" id="ARBA00004123"/>
    </source>
</evidence>
<accession>A0A9E7GM32</accession>
<feature type="compositionally biased region" description="Basic and acidic residues" evidence="4">
    <location>
        <begin position="847"/>
        <end position="857"/>
    </location>
</feature>
<dbReference type="PANTHER" id="PTHR14152">
    <property type="entry name" value="SQUAMOUS CELL CARCINOMA ANTIGEN RECOGNISED BY CYTOTOXIC T LYMPHOCYTES"/>
    <property type="match status" value="1"/>
</dbReference>
<feature type="region of interest" description="Disordered" evidence="4">
    <location>
        <begin position="685"/>
        <end position="718"/>
    </location>
</feature>
<dbReference type="GO" id="GO:0045292">
    <property type="term" value="P:mRNA cis splicing, via spliceosome"/>
    <property type="evidence" value="ECO:0007669"/>
    <property type="project" value="TreeGrafter"/>
</dbReference>
<feature type="compositionally biased region" description="Basic and acidic residues" evidence="4">
    <location>
        <begin position="474"/>
        <end position="483"/>
    </location>
</feature>
<dbReference type="Proteomes" id="UP001055439">
    <property type="component" value="Chromosome 6"/>
</dbReference>
<feature type="compositionally biased region" description="Basic and acidic residues" evidence="4">
    <location>
        <begin position="867"/>
        <end position="883"/>
    </location>
</feature>